<dbReference type="Proteomes" id="UP000276133">
    <property type="component" value="Unassembled WGS sequence"/>
</dbReference>
<evidence type="ECO:0000313" key="1">
    <source>
        <dbReference type="EMBL" id="RMZ98060.1"/>
    </source>
</evidence>
<sequence length="66" mass="7944">MKNRKPEKMLNKNIRVFFIQRNGTPPEWYSEGKKRDTRSIQWVSEDLLMQIRLNASRFVETFSAII</sequence>
<keyword evidence="2" id="KW-1185">Reference proteome</keyword>
<dbReference type="EMBL" id="REGN01011011">
    <property type="protein sequence ID" value="RMZ98060.1"/>
    <property type="molecule type" value="Genomic_DNA"/>
</dbReference>
<accession>A0A3M7PH69</accession>
<evidence type="ECO:0000313" key="2">
    <source>
        <dbReference type="Proteomes" id="UP000276133"/>
    </source>
</evidence>
<organism evidence="1 2">
    <name type="scientific">Brachionus plicatilis</name>
    <name type="common">Marine rotifer</name>
    <name type="synonym">Brachionus muelleri</name>
    <dbReference type="NCBI Taxonomy" id="10195"/>
    <lineage>
        <taxon>Eukaryota</taxon>
        <taxon>Metazoa</taxon>
        <taxon>Spiralia</taxon>
        <taxon>Gnathifera</taxon>
        <taxon>Rotifera</taxon>
        <taxon>Eurotatoria</taxon>
        <taxon>Monogononta</taxon>
        <taxon>Pseudotrocha</taxon>
        <taxon>Ploima</taxon>
        <taxon>Brachionidae</taxon>
        <taxon>Brachionus</taxon>
    </lineage>
</organism>
<name>A0A3M7PH69_BRAPC</name>
<reference evidence="1 2" key="1">
    <citation type="journal article" date="2018" name="Sci. Rep.">
        <title>Genomic signatures of local adaptation to the degree of environmental predictability in rotifers.</title>
        <authorList>
            <person name="Franch-Gras L."/>
            <person name="Hahn C."/>
            <person name="Garcia-Roger E.M."/>
            <person name="Carmona M.J."/>
            <person name="Serra M."/>
            <person name="Gomez A."/>
        </authorList>
    </citation>
    <scope>NUCLEOTIDE SEQUENCE [LARGE SCALE GENOMIC DNA]</scope>
    <source>
        <strain evidence="1">HYR1</strain>
    </source>
</reference>
<gene>
    <name evidence="1" type="ORF">BpHYR1_008792</name>
</gene>
<protein>
    <submittedName>
        <fullName evidence="1">Uncharacterized protein</fullName>
    </submittedName>
</protein>
<dbReference type="AlphaFoldDB" id="A0A3M7PH69"/>
<comment type="caution">
    <text evidence="1">The sequence shown here is derived from an EMBL/GenBank/DDBJ whole genome shotgun (WGS) entry which is preliminary data.</text>
</comment>
<proteinExistence type="predicted"/>